<name>A0A4Y8R8Y4_9HYPH</name>
<gene>
    <name evidence="1" type="ORF">E3C22_23810</name>
</gene>
<reference evidence="1 2" key="1">
    <citation type="submission" date="2019-03" db="EMBL/GenBank/DDBJ databases">
        <title>Jiella endophytica sp. nov., a novel endophytic bacterium isolated from root of Ficus microcarpa Linn. f.</title>
        <authorList>
            <person name="Tuo L."/>
        </authorList>
    </citation>
    <scope>NUCLEOTIDE SEQUENCE [LARGE SCALE GENOMIC DNA]</scope>
    <source>
        <strain evidence="1 2">CBS5Q-3</strain>
    </source>
</reference>
<dbReference type="Proteomes" id="UP000298179">
    <property type="component" value="Unassembled WGS sequence"/>
</dbReference>
<evidence type="ECO:0000313" key="1">
    <source>
        <dbReference type="EMBL" id="TFF17685.1"/>
    </source>
</evidence>
<dbReference type="OrthoDB" id="8389669at2"/>
<organism evidence="1 2">
    <name type="scientific">Jiella endophytica</name>
    <dbReference type="NCBI Taxonomy" id="2558362"/>
    <lineage>
        <taxon>Bacteria</taxon>
        <taxon>Pseudomonadati</taxon>
        <taxon>Pseudomonadota</taxon>
        <taxon>Alphaproteobacteria</taxon>
        <taxon>Hyphomicrobiales</taxon>
        <taxon>Aurantimonadaceae</taxon>
        <taxon>Jiella</taxon>
    </lineage>
</organism>
<dbReference type="EMBL" id="SOZD01000016">
    <property type="protein sequence ID" value="TFF17685.1"/>
    <property type="molecule type" value="Genomic_DNA"/>
</dbReference>
<proteinExistence type="predicted"/>
<accession>A0A4Y8R8Y4</accession>
<evidence type="ECO:0000313" key="2">
    <source>
        <dbReference type="Proteomes" id="UP000298179"/>
    </source>
</evidence>
<dbReference type="RefSeq" id="WP_134764386.1">
    <property type="nucleotide sequence ID" value="NZ_SOZD01000016.1"/>
</dbReference>
<dbReference type="AlphaFoldDB" id="A0A4Y8R8Y4"/>
<comment type="caution">
    <text evidence="1">The sequence shown here is derived from an EMBL/GenBank/DDBJ whole genome shotgun (WGS) entry which is preliminary data.</text>
</comment>
<protein>
    <submittedName>
        <fullName evidence="1">Uncharacterized protein</fullName>
    </submittedName>
</protein>
<sequence>MKAARSPLAVWFGTLAASLVGLVASMPGPTFGKDAGVAALYPPWWSQEEVLRSAGSAGDLIDTGGWSSVAILVFKDEDLPRRLRESGALMVMNARPFGCFTLR</sequence>
<keyword evidence="2" id="KW-1185">Reference proteome</keyword>